<dbReference type="Proteomes" id="UP001604277">
    <property type="component" value="Unassembled WGS sequence"/>
</dbReference>
<gene>
    <name evidence="2" type="ORF">Fot_37503</name>
</gene>
<protein>
    <submittedName>
        <fullName evidence="2">Nucleolar GTP-binding protein 1</fullName>
    </submittedName>
</protein>
<evidence type="ECO:0000313" key="2">
    <source>
        <dbReference type="EMBL" id="KAL2493746.1"/>
    </source>
</evidence>
<accession>A0ABD1RZ60</accession>
<evidence type="ECO:0000256" key="1">
    <source>
        <dbReference type="SAM" id="MobiDB-lite"/>
    </source>
</evidence>
<reference evidence="3" key="1">
    <citation type="submission" date="2024-07" db="EMBL/GenBank/DDBJ databases">
        <title>Two chromosome-level genome assemblies of Korean endemic species Abeliophyllum distichum and Forsythia ovata (Oleaceae).</title>
        <authorList>
            <person name="Jang H."/>
        </authorList>
    </citation>
    <scope>NUCLEOTIDE SEQUENCE [LARGE SCALE GENOMIC DNA]</scope>
</reference>
<proteinExistence type="predicted"/>
<comment type="caution">
    <text evidence="2">The sequence shown here is derived from an EMBL/GenBank/DDBJ whole genome shotgun (WGS) entry which is preliminary data.</text>
</comment>
<organism evidence="2 3">
    <name type="scientific">Forsythia ovata</name>
    <dbReference type="NCBI Taxonomy" id="205694"/>
    <lineage>
        <taxon>Eukaryota</taxon>
        <taxon>Viridiplantae</taxon>
        <taxon>Streptophyta</taxon>
        <taxon>Embryophyta</taxon>
        <taxon>Tracheophyta</taxon>
        <taxon>Spermatophyta</taxon>
        <taxon>Magnoliopsida</taxon>
        <taxon>eudicotyledons</taxon>
        <taxon>Gunneridae</taxon>
        <taxon>Pentapetalae</taxon>
        <taxon>asterids</taxon>
        <taxon>lamiids</taxon>
        <taxon>Lamiales</taxon>
        <taxon>Oleaceae</taxon>
        <taxon>Forsythieae</taxon>
        <taxon>Forsythia</taxon>
    </lineage>
</organism>
<dbReference type="AlphaFoldDB" id="A0ABD1RZ60"/>
<evidence type="ECO:0000313" key="3">
    <source>
        <dbReference type="Proteomes" id="UP001604277"/>
    </source>
</evidence>
<dbReference type="EMBL" id="JBFOLJ010000011">
    <property type="protein sequence ID" value="KAL2493746.1"/>
    <property type="molecule type" value="Genomic_DNA"/>
</dbReference>
<feature type="region of interest" description="Disordered" evidence="1">
    <location>
        <begin position="1"/>
        <end position="26"/>
    </location>
</feature>
<sequence length="266" mass="30843">MKSKKLNNYSNRFHVAMPKPRDQKERPPCIHEAVLEAKAKKTEQATEKQIKLEKDLEEENGGACMSMSGHDRWSKVAMIALAGQILYASFTPDIQVWIFHGESFHPKQIVTEETNKVERIRSESDDDDEVIDILHDLGGMSNGVHTPSFAGEMMEDEEGDRLNKKDLLNKRRREQWAASRDYRNKRRRDNRLKKLQNVYTDNFARYRQQIISERSEGISIRTCNHNDDYNILDANISKALNNRETNIGEAGARKMLYLQGLTYSIR</sequence>
<feature type="compositionally biased region" description="Polar residues" evidence="1">
    <location>
        <begin position="1"/>
        <end position="11"/>
    </location>
</feature>
<keyword evidence="3" id="KW-1185">Reference proteome</keyword>
<name>A0ABD1RZ60_9LAMI</name>